<dbReference type="RefSeq" id="WP_274923765.1">
    <property type="nucleotide sequence ID" value="NZ_JAKELO010000002.1"/>
</dbReference>
<dbReference type="GO" id="GO:0046872">
    <property type="term" value="F:metal ion binding"/>
    <property type="evidence" value="ECO:0007669"/>
    <property type="project" value="UniProtKB-KW"/>
</dbReference>
<dbReference type="CDD" id="cd01335">
    <property type="entry name" value="Radical_SAM"/>
    <property type="match status" value="1"/>
</dbReference>
<dbReference type="PANTHER" id="PTHR43409:SF17">
    <property type="entry name" value="METHYLTHIOTRANSFERASE MJ0865-RELATED"/>
    <property type="match status" value="1"/>
</dbReference>
<dbReference type="InterPro" id="IPR006638">
    <property type="entry name" value="Elp3/MiaA/NifB-like_rSAM"/>
</dbReference>
<dbReference type="NCBIfam" id="TIGR04013">
    <property type="entry name" value="B12_SAM_MJ_1487"/>
    <property type="match status" value="1"/>
</dbReference>
<dbReference type="SUPFAM" id="SSF102114">
    <property type="entry name" value="Radical SAM enzymes"/>
    <property type="match status" value="1"/>
</dbReference>
<gene>
    <name evidence="7" type="ORF">L0665_00455</name>
</gene>
<evidence type="ECO:0000256" key="3">
    <source>
        <dbReference type="ARBA" id="ARBA00022723"/>
    </source>
</evidence>
<dbReference type="Pfam" id="PF04055">
    <property type="entry name" value="Radical_SAM"/>
    <property type="match status" value="1"/>
</dbReference>
<dbReference type="Gene3D" id="3.80.30.20">
    <property type="entry name" value="tm_1862 like domain"/>
    <property type="match status" value="1"/>
</dbReference>
<dbReference type="Gene3D" id="3.40.50.280">
    <property type="entry name" value="Cobalamin-binding domain"/>
    <property type="match status" value="1"/>
</dbReference>
<dbReference type="PROSITE" id="PS51918">
    <property type="entry name" value="RADICAL_SAM"/>
    <property type="match status" value="1"/>
</dbReference>
<comment type="caution">
    <text evidence="7">The sequence shown here is derived from an EMBL/GenBank/DDBJ whole genome shotgun (WGS) entry which is preliminary data.</text>
</comment>
<dbReference type="GO" id="GO:0003824">
    <property type="term" value="F:catalytic activity"/>
    <property type="evidence" value="ECO:0007669"/>
    <property type="project" value="InterPro"/>
</dbReference>
<dbReference type="SFLD" id="SFLDG01082">
    <property type="entry name" value="B12-binding_domain_containing"/>
    <property type="match status" value="1"/>
</dbReference>
<dbReference type="InterPro" id="IPR023404">
    <property type="entry name" value="rSAM_horseshoe"/>
</dbReference>
<evidence type="ECO:0000256" key="1">
    <source>
        <dbReference type="ARBA" id="ARBA00001966"/>
    </source>
</evidence>
<dbReference type="InterPro" id="IPR051198">
    <property type="entry name" value="BchE-like"/>
</dbReference>
<keyword evidence="2" id="KW-0949">S-adenosyl-L-methionine</keyword>
<dbReference type="InterPro" id="IPR007197">
    <property type="entry name" value="rSAM"/>
</dbReference>
<feature type="domain" description="Radical SAM core" evidence="6">
    <location>
        <begin position="131"/>
        <end position="359"/>
    </location>
</feature>
<keyword evidence="3" id="KW-0479">Metal-binding</keyword>
<dbReference type="InterPro" id="IPR023980">
    <property type="entry name" value="CHP04013_B12-bd/rSAM"/>
</dbReference>
<evidence type="ECO:0000256" key="2">
    <source>
        <dbReference type="ARBA" id="ARBA00022691"/>
    </source>
</evidence>
<keyword evidence="4" id="KW-0408">Iron</keyword>
<dbReference type="PANTHER" id="PTHR43409">
    <property type="entry name" value="ANAEROBIC MAGNESIUM-PROTOPORPHYRIN IX MONOMETHYL ESTER CYCLASE-RELATED"/>
    <property type="match status" value="1"/>
</dbReference>
<name>A0A9Q4KR86_9EURY</name>
<dbReference type="GO" id="GO:0051536">
    <property type="term" value="F:iron-sulfur cluster binding"/>
    <property type="evidence" value="ECO:0007669"/>
    <property type="project" value="UniProtKB-KW"/>
</dbReference>
<proteinExistence type="predicted"/>
<evidence type="ECO:0000259" key="6">
    <source>
        <dbReference type="PROSITE" id="PS51918"/>
    </source>
</evidence>
<dbReference type="SMART" id="SM00729">
    <property type="entry name" value="Elp3"/>
    <property type="match status" value="1"/>
</dbReference>
<sequence length="373" mass="41605">MNVNWRSISWAKNSFAALSAACECSGITLNEVDEPKDDITCYSLNSVNESHFRDEIAEAECITIVGGPHPTACYNDVSKYADYVVIGEGEYTLPALIRMIESGSHTLPAGVATKDQVVMPNHCVLLSSYPPFTSVKGYVEITRGCPFGCGYCQTPRLFGRHMRHRRIDDIERATRIFRDVRFVTPNALAYGSDGIHLRLDKVEKLFQSLTGRRIFFGTFPSEVRPECISDASLNLIENYCANRKVHFGAQSGSNHVLQILRRGHTAEDVMKAYDLCRDHGITPIVDYIVGLPDESDEEQRLSVKQMKEITRGGIVHVHHFTPLPGTPLAGRAARSVLPDVQRELGRMAQSGKATGSWIDAEVRFFKEDEDQLP</sequence>
<evidence type="ECO:0000313" key="8">
    <source>
        <dbReference type="Proteomes" id="UP001143747"/>
    </source>
</evidence>
<evidence type="ECO:0000256" key="5">
    <source>
        <dbReference type="ARBA" id="ARBA00023014"/>
    </source>
</evidence>
<protein>
    <submittedName>
        <fullName evidence="7">TIGR04013 family B12-binding domain/radical SAM domain-containing protein</fullName>
    </submittedName>
</protein>
<accession>A0A9Q4KR86</accession>
<dbReference type="SFLD" id="SFLDS00029">
    <property type="entry name" value="Radical_SAM"/>
    <property type="match status" value="1"/>
</dbReference>
<keyword evidence="8" id="KW-1185">Reference proteome</keyword>
<organism evidence="7 8">
    <name type="scientific">Methanogenium marinum</name>
    <dbReference type="NCBI Taxonomy" id="348610"/>
    <lineage>
        <taxon>Archaea</taxon>
        <taxon>Methanobacteriati</taxon>
        <taxon>Methanobacteriota</taxon>
        <taxon>Stenosarchaea group</taxon>
        <taxon>Methanomicrobia</taxon>
        <taxon>Methanomicrobiales</taxon>
        <taxon>Methanomicrobiaceae</taxon>
        <taxon>Methanogenium</taxon>
    </lineage>
</organism>
<evidence type="ECO:0000313" key="7">
    <source>
        <dbReference type="EMBL" id="MDE4907099.1"/>
    </source>
</evidence>
<dbReference type="InterPro" id="IPR058240">
    <property type="entry name" value="rSAM_sf"/>
</dbReference>
<dbReference type="AlphaFoldDB" id="A0A9Q4KR86"/>
<evidence type="ECO:0000256" key="4">
    <source>
        <dbReference type="ARBA" id="ARBA00023004"/>
    </source>
</evidence>
<keyword evidence="5" id="KW-0411">Iron-sulfur</keyword>
<dbReference type="EMBL" id="JAKELO010000002">
    <property type="protein sequence ID" value="MDE4907099.1"/>
    <property type="molecule type" value="Genomic_DNA"/>
</dbReference>
<reference evidence="7" key="1">
    <citation type="submission" date="2022-01" db="EMBL/GenBank/DDBJ databases">
        <title>Draft genome of Methanogenium marinum DSM 15558.</title>
        <authorList>
            <person name="Chen S.-C."/>
            <person name="You Y.-T."/>
        </authorList>
    </citation>
    <scope>NUCLEOTIDE SEQUENCE</scope>
    <source>
        <strain evidence="7">DSM 15558</strain>
    </source>
</reference>
<comment type="cofactor">
    <cofactor evidence="1">
        <name>[4Fe-4S] cluster</name>
        <dbReference type="ChEBI" id="CHEBI:49883"/>
    </cofactor>
</comment>
<dbReference type="Proteomes" id="UP001143747">
    <property type="component" value="Unassembled WGS sequence"/>
</dbReference>